<evidence type="ECO:0000256" key="3">
    <source>
        <dbReference type="ARBA" id="ARBA00048132"/>
    </source>
</evidence>
<keyword evidence="8" id="KW-1185">Reference proteome</keyword>
<dbReference type="InterPro" id="IPR036188">
    <property type="entry name" value="FAD/NAD-bd_sf"/>
</dbReference>
<dbReference type="Proteomes" id="UP000267368">
    <property type="component" value="Unassembled WGS sequence"/>
</dbReference>
<comment type="caution">
    <text evidence="7">The sequence shown here is derived from an EMBL/GenBank/DDBJ whole genome shotgun (WGS) entry which is preliminary data.</text>
</comment>
<sequence>MEHENMYDAVVVGGGPAGLTAALYLARARMRVLVVEKDRFGGQIAITSEVVNYPGVEKISGAALTDTMRAQAASFGAEFMAAEVLGLDMDGDVKTVHTSKGDLGAFAVLIATGARPRRAGIEGEARFAGRGVGYCATCDGEFFAGKEVFVIGGGFSAAEEGVFLTKYADHVTILVRSDDFTCAPGAAAAARNHEKVTVLTNTEATAIEGDELMRALHYRNNVTGEEFVYRAPEGDTFGLFVFAGYEPATELAAGLAEMTDWGYIVTDEGQRTAAPGLFAAGDVCSKELRQVVTATADGAKAAASIEHYAVQMQEKTGIVPARVEHAAAAPRAEQPVAEQPAPQAGSAAASELFDEGMLAQLGAVFARMTAPVVLELHENATAASGELVAYAEALAGLTDRVDVTRGEAAPADAAPFVRVLRVDGTDSGLAFHGVPGGHEFTSFVLGLYNVAGPGQPLDDAARERIAAVQGPVDIKVIVSLSCTMCPETVVAAQRVAAENGGVRAEVYDIAHAPELKERYNVMSVPCVVVNDGEKVLFGRKNIEQILDALA</sequence>
<accession>A0A3N0AHU8</accession>
<evidence type="ECO:0000256" key="4">
    <source>
        <dbReference type="SAM" id="MobiDB-lite"/>
    </source>
</evidence>
<dbReference type="InterPro" id="IPR023753">
    <property type="entry name" value="FAD/NAD-binding_dom"/>
</dbReference>
<dbReference type="InterPro" id="IPR017561">
    <property type="entry name" value="AhpF_homologue_put"/>
</dbReference>
<dbReference type="PANTHER" id="PTHR48105">
    <property type="entry name" value="THIOREDOXIN REDUCTASE 1-RELATED-RELATED"/>
    <property type="match status" value="1"/>
</dbReference>
<feature type="domain" description="FAD/NAD(P)-binding" evidence="5">
    <location>
        <begin position="7"/>
        <end position="298"/>
    </location>
</feature>
<dbReference type="PRINTS" id="PR00469">
    <property type="entry name" value="PNDRDTASEII"/>
</dbReference>
<evidence type="ECO:0000259" key="6">
    <source>
        <dbReference type="Pfam" id="PF13192"/>
    </source>
</evidence>
<protein>
    <submittedName>
        <fullName evidence="7">Thioredoxin reductase</fullName>
    </submittedName>
</protein>
<dbReference type="InterPro" id="IPR012336">
    <property type="entry name" value="Thioredoxin-like_fold"/>
</dbReference>
<evidence type="ECO:0000313" key="8">
    <source>
        <dbReference type="Proteomes" id="UP000267368"/>
    </source>
</evidence>
<dbReference type="Gene3D" id="3.40.30.80">
    <property type="match status" value="1"/>
</dbReference>
<dbReference type="Pfam" id="PF07992">
    <property type="entry name" value="Pyr_redox_2"/>
    <property type="match status" value="1"/>
</dbReference>
<comment type="catalytic activity">
    <reaction evidence="3">
        <text>[thioredoxin]-dithiol + NADP(+) = [thioredoxin]-disulfide + NADPH + H(+)</text>
        <dbReference type="Rhea" id="RHEA:20345"/>
        <dbReference type="Rhea" id="RHEA-COMP:10698"/>
        <dbReference type="Rhea" id="RHEA-COMP:10700"/>
        <dbReference type="ChEBI" id="CHEBI:15378"/>
        <dbReference type="ChEBI" id="CHEBI:29950"/>
        <dbReference type="ChEBI" id="CHEBI:50058"/>
        <dbReference type="ChEBI" id="CHEBI:57783"/>
        <dbReference type="ChEBI" id="CHEBI:58349"/>
        <dbReference type="EC" id="1.8.1.9"/>
    </reaction>
</comment>
<feature type="region of interest" description="Disordered" evidence="4">
    <location>
        <begin position="329"/>
        <end position="348"/>
    </location>
</feature>
<dbReference type="CDD" id="cd02974">
    <property type="entry name" value="AhpF_NTD_N"/>
    <property type="match status" value="1"/>
</dbReference>
<dbReference type="PROSITE" id="PS51354">
    <property type="entry name" value="GLUTAREDOXIN_2"/>
    <property type="match status" value="1"/>
</dbReference>
<dbReference type="InterPro" id="IPR036249">
    <property type="entry name" value="Thioredoxin-like_sf"/>
</dbReference>
<dbReference type="OrthoDB" id="109585at2"/>
<dbReference type="NCBIfam" id="TIGR03143">
    <property type="entry name" value="AhpF_homolog"/>
    <property type="match status" value="1"/>
</dbReference>
<feature type="domain" description="Thioredoxin-like fold" evidence="6">
    <location>
        <begin position="473"/>
        <end position="540"/>
    </location>
</feature>
<proteinExistence type="predicted"/>
<dbReference type="InterPro" id="IPR050097">
    <property type="entry name" value="Ferredoxin-NADP_redctase_2"/>
</dbReference>
<evidence type="ECO:0000256" key="2">
    <source>
        <dbReference type="ARBA" id="ARBA00023002"/>
    </source>
</evidence>
<dbReference type="Gene3D" id="3.50.50.60">
    <property type="entry name" value="FAD/NAD(P)-binding domain"/>
    <property type="match status" value="2"/>
</dbReference>
<evidence type="ECO:0000259" key="5">
    <source>
        <dbReference type="Pfam" id="PF07992"/>
    </source>
</evidence>
<dbReference type="Pfam" id="PF13192">
    <property type="entry name" value="Thioredoxin_3"/>
    <property type="match status" value="1"/>
</dbReference>
<evidence type="ECO:0000313" key="7">
    <source>
        <dbReference type="EMBL" id="RNL21689.1"/>
    </source>
</evidence>
<dbReference type="AlphaFoldDB" id="A0A3N0AHU8"/>
<dbReference type="RefSeq" id="WP_123197529.1">
    <property type="nucleotide sequence ID" value="NZ_QICB01000001.1"/>
</dbReference>
<reference evidence="8" key="1">
    <citation type="submission" date="2018-05" db="EMBL/GenBank/DDBJ databases">
        <title>Genome Sequencing of selected type strains of the family Eggerthellaceae.</title>
        <authorList>
            <person name="Danylec N."/>
            <person name="Stoll D.A."/>
            <person name="Doetsch A."/>
            <person name="Huch M."/>
        </authorList>
    </citation>
    <scope>NUCLEOTIDE SEQUENCE [LARGE SCALE GENOMIC DNA]</scope>
    <source>
        <strain evidence="8">DSM 17537</strain>
    </source>
</reference>
<dbReference type="SUPFAM" id="SSF52833">
    <property type="entry name" value="Thioredoxin-like"/>
    <property type="match status" value="2"/>
</dbReference>
<keyword evidence="1" id="KW-0285">Flavoprotein</keyword>
<dbReference type="InterPro" id="IPR044142">
    <property type="entry name" value="AhpF_NTD_N"/>
</dbReference>
<keyword evidence="2" id="KW-0560">Oxidoreductase</keyword>
<dbReference type="GO" id="GO:0004791">
    <property type="term" value="F:thioredoxin-disulfide reductase (NADPH) activity"/>
    <property type="evidence" value="ECO:0007669"/>
    <property type="project" value="UniProtKB-EC"/>
</dbReference>
<gene>
    <name evidence="7" type="ORF">DMP07_02345</name>
</gene>
<name>A0A3N0AHU8_9ACTN</name>
<dbReference type="SUPFAM" id="SSF51905">
    <property type="entry name" value="FAD/NAD(P)-binding domain"/>
    <property type="match status" value="1"/>
</dbReference>
<dbReference type="PRINTS" id="PR00368">
    <property type="entry name" value="FADPNR"/>
</dbReference>
<organism evidence="7 8">
    <name type="scientific">Slackia faecicanis</name>
    <dbReference type="NCBI Taxonomy" id="255723"/>
    <lineage>
        <taxon>Bacteria</taxon>
        <taxon>Bacillati</taxon>
        <taxon>Actinomycetota</taxon>
        <taxon>Coriobacteriia</taxon>
        <taxon>Eggerthellales</taxon>
        <taxon>Eggerthellaceae</taxon>
        <taxon>Slackia</taxon>
    </lineage>
</organism>
<dbReference type="EMBL" id="QICB01000001">
    <property type="protein sequence ID" value="RNL21689.1"/>
    <property type="molecule type" value="Genomic_DNA"/>
</dbReference>
<evidence type="ECO:0000256" key="1">
    <source>
        <dbReference type="ARBA" id="ARBA00022630"/>
    </source>
</evidence>